<dbReference type="InterPro" id="IPR052522">
    <property type="entry name" value="ABC-2_transport_permease"/>
</dbReference>
<dbReference type="InterPro" id="IPR013525">
    <property type="entry name" value="ABC2_TM"/>
</dbReference>
<feature type="transmembrane region" description="Helical" evidence="5">
    <location>
        <begin position="115"/>
        <end position="135"/>
    </location>
</feature>
<comment type="subcellular location">
    <subcellularLocation>
        <location evidence="5">Cell membrane</location>
        <topology evidence="5">Multi-pass membrane protein</topology>
    </subcellularLocation>
    <subcellularLocation>
        <location evidence="1">Membrane</location>
        <topology evidence="1">Multi-pass membrane protein</topology>
    </subcellularLocation>
</comment>
<feature type="transmembrane region" description="Helical" evidence="5">
    <location>
        <begin position="166"/>
        <end position="185"/>
    </location>
</feature>
<dbReference type="PANTHER" id="PTHR43332:SF2">
    <property type="entry name" value="INNER MEMBRANE TRANSPORT PERMEASE YADH"/>
    <property type="match status" value="1"/>
</dbReference>
<dbReference type="PANTHER" id="PTHR43332">
    <property type="entry name" value="INNER MEMBRANE TRANSPORT PERMEASE YADH-RELATED"/>
    <property type="match status" value="1"/>
</dbReference>
<gene>
    <name evidence="7" type="ORF">HNR37_000842</name>
</gene>
<dbReference type="GO" id="GO:0140359">
    <property type="term" value="F:ABC-type transporter activity"/>
    <property type="evidence" value="ECO:0007669"/>
    <property type="project" value="InterPro"/>
</dbReference>
<comment type="caution">
    <text evidence="7">The sequence shown here is derived from an EMBL/GenBank/DDBJ whole genome shotgun (WGS) entry which is preliminary data.</text>
</comment>
<evidence type="ECO:0000313" key="7">
    <source>
        <dbReference type="EMBL" id="MBB5021530.1"/>
    </source>
</evidence>
<feature type="domain" description="ABC transmembrane type-2" evidence="6">
    <location>
        <begin position="22"/>
        <end position="244"/>
    </location>
</feature>
<organism evidence="7 8">
    <name type="scientific">Desulfurispira natronophila</name>
    <dbReference type="NCBI Taxonomy" id="682562"/>
    <lineage>
        <taxon>Bacteria</taxon>
        <taxon>Pseudomonadati</taxon>
        <taxon>Chrysiogenota</taxon>
        <taxon>Chrysiogenia</taxon>
        <taxon>Chrysiogenales</taxon>
        <taxon>Chrysiogenaceae</taxon>
        <taxon>Desulfurispira</taxon>
    </lineage>
</organism>
<feature type="transmembrane region" description="Helical" evidence="5">
    <location>
        <begin position="142"/>
        <end position="160"/>
    </location>
</feature>
<evidence type="ECO:0000256" key="1">
    <source>
        <dbReference type="ARBA" id="ARBA00004141"/>
    </source>
</evidence>
<dbReference type="InterPro" id="IPR047817">
    <property type="entry name" value="ABC2_TM_bact-type"/>
</dbReference>
<feature type="transmembrane region" description="Helical" evidence="5">
    <location>
        <begin position="54"/>
        <end position="72"/>
    </location>
</feature>
<dbReference type="PRINTS" id="PR00164">
    <property type="entry name" value="ABC2TRNSPORT"/>
</dbReference>
<dbReference type="Proteomes" id="UP000528322">
    <property type="component" value="Unassembled WGS sequence"/>
</dbReference>
<evidence type="ECO:0000256" key="2">
    <source>
        <dbReference type="ARBA" id="ARBA00022692"/>
    </source>
</evidence>
<keyword evidence="5" id="KW-1003">Cell membrane</keyword>
<dbReference type="PROSITE" id="PS51012">
    <property type="entry name" value="ABC_TM2"/>
    <property type="match status" value="1"/>
</dbReference>
<protein>
    <recommendedName>
        <fullName evidence="5">Transport permease protein</fullName>
    </recommendedName>
</protein>
<evidence type="ECO:0000256" key="4">
    <source>
        <dbReference type="ARBA" id="ARBA00023136"/>
    </source>
</evidence>
<evidence type="ECO:0000256" key="3">
    <source>
        <dbReference type="ARBA" id="ARBA00022989"/>
    </source>
</evidence>
<comment type="similarity">
    <text evidence="5">Belongs to the ABC-2 integral membrane protein family.</text>
</comment>
<accession>A0A7W7Y3R3</accession>
<name>A0A7W7Y3R3_9BACT</name>
<sequence length="246" mass="27194">MYHNPVLYREVSLLRRKLLRPGYVFSTIFFPLIYLAAFGLGLGHRVQLEGGGSYVQFLLPGIVAMASMTNAFNLSANSTGMGRLLTRHWQSLLISPASPMVLIWGYIMAGALRGLLAAFLVALAGILLFGIFPFTFFSLLSLLLNVTLFAALGLLVGVFINDIEDMALFTNFIIMPMAFFSGTFFPLDGMPSAVVSLLSLLPLTHINAIMRAQEFSMTIIFSLAYSTLLLGIILLWCRSVVHRYHE</sequence>
<keyword evidence="5" id="KW-0813">Transport</keyword>
<dbReference type="AlphaFoldDB" id="A0A7W7Y3R3"/>
<dbReference type="PIRSF" id="PIRSF006648">
    <property type="entry name" value="DrrB"/>
    <property type="match status" value="1"/>
</dbReference>
<evidence type="ECO:0000256" key="5">
    <source>
        <dbReference type="RuleBase" id="RU361157"/>
    </source>
</evidence>
<dbReference type="InterPro" id="IPR000412">
    <property type="entry name" value="ABC_2_transport"/>
</dbReference>
<evidence type="ECO:0000313" key="8">
    <source>
        <dbReference type="Proteomes" id="UP000528322"/>
    </source>
</evidence>
<keyword evidence="8" id="KW-1185">Reference proteome</keyword>
<dbReference type="Pfam" id="PF01061">
    <property type="entry name" value="ABC2_membrane"/>
    <property type="match status" value="1"/>
</dbReference>
<dbReference type="RefSeq" id="WP_183730398.1">
    <property type="nucleotide sequence ID" value="NZ_JACHID010000004.1"/>
</dbReference>
<feature type="transmembrane region" description="Helical" evidence="5">
    <location>
        <begin position="21"/>
        <end position="42"/>
    </location>
</feature>
<reference evidence="7 8" key="1">
    <citation type="submission" date="2020-08" db="EMBL/GenBank/DDBJ databases">
        <title>Genomic Encyclopedia of Type Strains, Phase IV (KMG-IV): sequencing the most valuable type-strain genomes for metagenomic binning, comparative biology and taxonomic classification.</title>
        <authorList>
            <person name="Goeker M."/>
        </authorList>
    </citation>
    <scope>NUCLEOTIDE SEQUENCE [LARGE SCALE GENOMIC DNA]</scope>
    <source>
        <strain evidence="7 8">DSM 22071</strain>
    </source>
</reference>
<evidence type="ECO:0000259" key="6">
    <source>
        <dbReference type="PROSITE" id="PS51012"/>
    </source>
</evidence>
<keyword evidence="4 5" id="KW-0472">Membrane</keyword>
<dbReference type="GO" id="GO:0043190">
    <property type="term" value="C:ATP-binding cassette (ABC) transporter complex"/>
    <property type="evidence" value="ECO:0007669"/>
    <property type="project" value="InterPro"/>
</dbReference>
<keyword evidence="2 5" id="KW-0812">Transmembrane</keyword>
<keyword evidence="3 5" id="KW-1133">Transmembrane helix</keyword>
<feature type="transmembrane region" description="Helical" evidence="5">
    <location>
        <begin position="215"/>
        <end position="237"/>
    </location>
</feature>
<dbReference type="EMBL" id="JACHID010000004">
    <property type="protein sequence ID" value="MBB5021530.1"/>
    <property type="molecule type" value="Genomic_DNA"/>
</dbReference>
<proteinExistence type="inferred from homology"/>